<dbReference type="AlphaFoldDB" id="X1QQE9"/>
<gene>
    <name evidence="1" type="ORF">S06H3_63012</name>
</gene>
<proteinExistence type="predicted"/>
<protein>
    <submittedName>
        <fullName evidence="1">Uncharacterized protein</fullName>
    </submittedName>
</protein>
<reference evidence="1" key="1">
    <citation type="journal article" date="2014" name="Front. Microbiol.">
        <title>High frequency of phylogenetically diverse reductive dehalogenase-homologous genes in deep subseafloor sedimentary metagenomes.</title>
        <authorList>
            <person name="Kawai M."/>
            <person name="Futagami T."/>
            <person name="Toyoda A."/>
            <person name="Takaki Y."/>
            <person name="Nishi S."/>
            <person name="Hori S."/>
            <person name="Arai W."/>
            <person name="Tsubouchi T."/>
            <person name="Morono Y."/>
            <person name="Uchiyama I."/>
            <person name="Ito T."/>
            <person name="Fujiyama A."/>
            <person name="Inagaki F."/>
            <person name="Takami H."/>
        </authorList>
    </citation>
    <scope>NUCLEOTIDE SEQUENCE</scope>
    <source>
        <strain evidence="1">Expedition CK06-06</strain>
    </source>
</reference>
<comment type="caution">
    <text evidence="1">The sequence shown here is derived from an EMBL/GenBank/DDBJ whole genome shotgun (WGS) entry which is preliminary data.</text>
</comment>
<sequence>ETLLAGSVAEVESLDINWGYFGGEVSPANRNGAG</sequence>
<evidence type="ECO:0000313" key="1">
    <source>
        <dbReference type="EMBL" id="GAI53200.1"/>
    </source>
</evidence>
<feature type="non-terminal residue" evidence="1">
    <location>
        <position position="1"/>
    </location>
</feature>
<name>X1QQE9_9ZZZZ</name>
<accession>X1QQE9</accession>
<dbReference type="EMBL" id="BARV01041701">
    <property type="protein sequence ID" value="GAI53200.1"/>
    <property type="molecule type" value="Genomic_DNA"/>
</dbReference>
<organism evidence="1">
    <name type="scientific">marine sediment metagenome</name>
    <dbReference type="NCBI Taxonomy" id="412755"/>
    <lineage>
        <taxon>unclassified sequences</taxon>
        <taxon>metagenomes</taxon>
        <taxon>ecological metagenomes</taxon>
    </lineage>
</organism>